<evidence type="ECO:0000313" key="3">
    <source>
        <dbReference type="EMBL" id="GAO50926.1"/>
    </source>
</evidence>
<dbReference type="Proteomes" id="UP000033140">
    <property type="component" value="Unassembled WGS sequence"/>
</dbReference>
<keyword evidence="1" id="KW-0560">Oxidoreductase</keyword>
<dbReference type="AlphaFoldDB" id="A0A0E9NMN2"/>
<reference evidence="3 4" key="3">
    <citation type="journal article" date="2015" name="Genome Announc.">
        <title>Draft Genome Sequence of the Archiascomycetous Yeast Saitoella complicata.</title>
        <authorList>
            <person name="Yamauchi K."/>
            <person name="Kondo S."/>
            <person name="Hamamoto M."/>
            <person name="Takahashi Y."/>
            <person name="Ogura Y."/>
            <person name="Hayashi T."/>
            <person name="Nishida H."/>
        </authorList>
    </citation>
    <scope>NUCLEOTIDE SEQUENCE [LARGE SCALE GENOMIC DNA]</scope>
    <source>
        <strain evidence="3 4">NRRL Y-17804</strain>
    </source>
</reference>
<gene>
    <name evidence="3" type="ORF">G7K_5045-t1</name>
</gene>
<name>A0A0E9NMN2_SAICN</name>
<sequence>MFRVTRILLKAHPAPTVNPVATAKVINSATSASPDSFHIPIINFEPFFSGSRLSKETVAQEVLSGFVNSGFIYLKGWEKVLSKDVVNTTFEESARFFARPTEEKAELQWMTPESNRGYVTAGRERVSRLASVDEIEKLKKANPDIKESMEIGKEMPADTPKEFTNRWPKDDEQFKSTMTNFFEKCHALHLEVLSSIALGLGLEPRWFDQHCDAKDHNLRLLHYPSVKKDQISANKSNRAGAHTDYGTITLLFQDSAGGLEVLSPTGQYIAAPPIPGTIVVNAGDLLARWSNDKIMSTEHRVVAPASSPDNDVYPARYSIAFFANPNYETEIEALEGTFRNGKEKKYERINTLDYLVQRLTATYGKK</sequence>
<dbReference type="Pfam" id="PF03171">
    <property type="entry name" value="2OG-FeII_Oxy"/>
    <property type="match status" value="1"/>
</dbReference>
<evidence type="ECO:0000256" key="1">
    <source>
        <dbReference type="RuleBase" id="RU003682"/>
    </source>
</evidence>
<evidence type="ECO:0000259" key="2">
    <source>
        <dbReference type="PROSITE" id="PS51471"/>
    </source>
</evidence>
<dbReference type="InterPro" id="IPR044861">
    <property type="entry name" value="IPNS-like_FE2OG_OXY"/>
</dbReference>
<dbReference type="STRING" id="698492.A0A0E9NMN2"/>
<dbReference type="EMBL" id="BACD03000038">
    <property type="protein sequence ID" value="GAO50926.1"/>
    <property type="molecule type" value="Genomic_DNA"/>
</dbReference>
<reference evidence="3 4" key="2">
    <citation type="journal article" date="2014" name="J. Gen. Appl. Microbiol.">
        <title>The early diverging ascomycetous budding yeast Saitoella complicata has three histone deacetylases belonging to the Clr6, Hos2, and Rpd3 lineages.</title>
        <authorList>
            <person name="Nishida H."/>
            <person name="Matsumoto T."/>
            <person name="Kondo S."/>
            <person name="Hamamoto M."/>
            <person name="Yoshikawa H."/>
        </authorList>
    </citation>
    <scope>NUCLEOTIDE SEQUENCE [LARGE SCALE GENOMIC DNA]</scope>
    <source>
        <strain evidence="3 4">NRRL Y-17804</strain>
    </source>
</reference>
<dbReference type="InterPro" id="IPR005123">
    <property type="entry name" value="Oxoglu/Fe-dep_dioxygenase_dom"/>
</dbReference>
<dbReference type="OMA" id="FWHVGRE"/>
<dbReference type="SUPFAM" id="SSF51197">
    <property type="entry name" value="Clavaminate synthase-like"/>
    <property type="match status" value="1"/>
</dbReference>
<comment type="similarity">
    <text evidence="1">Belongs to the iron/ascorbate-dependent oxidoreductase family.</text>
</comment>
<dbReference type="InterPro" id="IPR050231">
    <property type="entry name" value="Iron_ascorbate_oxido_reductase"/>
</dbReference>
<keyword evidence="1" id="KW-0408">Iron</keyword>
<dbReference type="InterPro" id="IPR027443">
    <property type="entry name" value="IPNS-like_sf"/>
</dbReference>
<keyword evidence="4" id="KW-1185">Reference proteome</keyword>
<dbReference type="RefSeq" id="XP_019024854.1">
    <property type="nucleotide sequence ID" value="XM_019166814.1"/>
</dbReference>
<dbReference type="Pfam" id="PF14226">
    <property type="entry name" value="DIOX_N"/>
    <property type="match status" value="1"/>
</dbReference>
<dbReference type="GO" id="GO:0044283">
    <property type="term" value="P:small molecule biosynthetic process"/>
    <property type="evidence" value="ECO:0007669"/>
    <property type="project" value="UniProtKB-ARBA"/>
</dbReference>
<dbReference type="PROSITE" id="PS51471">
    <property type="entry name" value="FE2OG_OXY"/>
    <property type="match status" value="1"/>
</dbReference>
<reference evidence="3 4" key="1">
    <citation type="journal article" date="2011" name="J. Gen. Appl. Microbiol.">
        <title>Draft genome sequencing of the enigmatic yeast Saitoella complicata.</title>
        <authorList>
            <person name="Nishida H."/>
            <person name="Hamamoto M."/>
            <person name="Sugiyama J."/>
        </authorList>
    </citation>
    <scope>NUCLEOTIDE SEQUENCE [LARGE SCALE GENOMIC DNA]</scope>
    <source>
        <strain evidence="3 4">NRRL Y-17804</strain>
    </source>
</reference>
<proteinExistence type="inferred from homology"/>
<keyword evidence="1" id="KW-0479">Metal-binding</keyword>
<organism evidence="3 4">
    <name type="scientific">Saitoella complicata (strain BCRC 22490 / CBS 7301 / JCM 7358 / NBRC 10748 / NRRL Y-17804)</name>
    <dbReference type="NCBI Taxonomy" id="698492"/>
    <lineage>
        <taxon>Eukaryota</taxon>
        <taxon>Fungi</taxon>
        <taxon>Dikarya</taxon>
        <taxon>Ascomycota</taxon>
        <taxon>Taphrinomycotina</taxon>
        <taxon>Taphrinomycotina incertae sedis</taxon>
        <taxon>Saitoella</taxon>
    </lineage>
</organism>
<dbReference type="OrthoDB" id="288590at2759"/>
<comment type="caution">
    <text evidence="3">The sequence shown here is derived from an EMBL/GenBank/DDBJ whole genome shotgun (WGS) entry which is preliminary data.</text>
</comment>
<evidence type="ECO:0000313" key="4">
    <source>
        <dbReference type="Proteomes" id="UP000033140"/>
    </source>
</evidence>
<protein>
    <recommendedName>
        <fullName evidence="2">Fe2OG dioxygenase domain-containing protein</fullName>
    </recommendedName>
</protein>
<dbReference type="GO" id="GO:0046872">
    <property type="term" value="F:metal ion binding"/>
    <property type="evidence" value="ECO:0007669"/>
    <property type="project" value="UniProtKB-KW"/>
</dbReference>
<accession>A0A0E9NMN2</accession>
<dbReference type="PANTHER" id="PTHR47990">
    <property type="entry name" value="2-OXOGLUTARATE (2OG) AND FE(II)-DEPENDENT OXYGENASE SUPERFAMILY PROTEIN-RELATED"/>
    <property type="match status" value="1"/>
</dbReference>
<dbReference type="InterPro" id="IPR026992">
    <property type="entry name" value="DIOX_N"/>
</dbReference>
<feature type="domain" description="Fe2OG dioxygenase" evidence="2">
    <location>
        <begin position="214"/>
        <end position="325"/>
    </location>
</feature>
<dbReference type="GO" id="GO:0016491">
    <property type="term" value="F:oxidoreductase activity"/>
    <property type="evidence" value="ECO:0007669"/>
    <property type="project" value="UniProtKB-KW"/>
</dbReference>
<dbReference type="Gene3D" id="2.60.120.330">
    <property type="entry name" value="B-lactam Antibiotic, Isopenicillin N Synthase, Chain"/>
    <property type="match status" value="1"/>
</dbReference>